<evidence type="ECO:0000256" key="1">
    <source>
        <dbReference type="ARBA" id="ARBA00006512"/>
    </source>
</evidence>
<dbReference type="AlphaFoldDB" id="A0A6L6YH32"/>
<proteinExistence type="inferred from homology"/>
<dbReference type="SUPFAM" id="SSF52540">
    <property type="entry name" value="P-loop containing nucleoside triphosphate hydrolases"/>
    <property type="match status" value="1"/>
</dbReference>
<sequence>MFEEKRRLANGERSLSHYIPFSAVIDRGVVICKNGDLVGTVRISGRVFEAVSNEVLQRDAERQNNFLKVMAASSSTDEMSIKVHRIRRIIHDELSAPSDPKTEFVNDFIRSYNSGLSTDSLMATELYVSLISHKATSVRLDKANVDEVKEEILERLSIFKKVFSNLVDSLADYEPEILREYKKNKETFSHQLSFYNFLLTGFWQPVRVPCMPLSEVLGNVQIFCGADTLQFQSALSTQFAQSIELKDFPTATYSRLLDVMLYNSVQQDAPYCFIETQSFTCMSKLKGLKVLKQQQNQLKSANDDGVSQIQLLSFARDMVANGELVMGDYSYSLLVFGENEKAATKNANDSIKKLQDAGFLPIKSTLALFACFLHQLPGSKERARIAKITSMNFAHLASFHNFPCGKRNRNPWGEAVALMRMPSNQPYYFNFHYTDPNVDSTGDVPLGNTAILGASGAGKTVLLNFLLFSAQKFRTAENDLSIILFDKDKGAELAIRAMGGGYLSIENGKPSGINPFQMEPTPENIQFLIGWTKRLIARDGLPIEPLDEKRLADAVQTVMSMPKQYRRLAVLPQSLQQGDRAEDAKKSLKIRLNKWITTGALAWCFDNEENTLDLNEFKNFGIDGTDFLENEECRGAFTEIILYLIESQVMKDKRRTIIVMDEFWKYLADPATEKYAFDKLKTIRKQNGIFVFASQSPEDILKNERGSAFIDNTATKIYLPNPDANERDYVEGFKTTKDEFNLIKGLDRQSRMMLVKQGSVSVLLRHDLGNFRKALKVLSGSAGTTAFGEKLFELVGTEPNTWIPYFFGEKTLPAQPKEEV</sequence>
<dbReference type="InterPro" id="IPR018145">
    <property type="entry name" value="CagE_TrbE_VirB_cntrl_dom"/>
</dbReference>
<dbReference type="GO" id="GO:0005524">
    <property type="term" value="F:ATP binding"/>
    <property type="evidence" value="ECO:0007669"/>
    <property type="project" value="UniProtKB-KW"/>
</dbReference>
<dbReference type="SMART" id="SM00382">
    <property type="entry name" value="AAA"/>
    <property type="match status" value="1"/>
</dbReference>
<evidence type="ECO:0000313" key="5">
    <source>
        <dbReference type="EMBL" id="MVX57035.1"/>
    </source>
</evidence>
<dbReference type="EMBL" id="WSRP01000020">
    <property type="protein sequence ID" value="MVX57035.1"/>
    <property type="molecule type" value="Genomic_DNA"/>
</dbReference>
<dbReference type="OrthoDB" id="9816422at2"/>
<evidence type="ECO:0000256" key="2">
    <source>
        <dbReference type="ARBA" id="ARBA00022741"/>
    </source>
</evidence>
<comment type="caution">
    <text evidence="5">The sequence shown here is derived from an EMBL/GenBank/DDBJ whole genome shotgun (WGS) entry which is preliminary data.</text>
</comment>
<dbReference type="PANTHER" id="PTHR30121:SF12">
    <property type="entry name" value="TYPE IV SECRETION SYSTEM PROTEIN CAGE"/>
    <property type="match status" value="1"/>
</dbReference>
<dbReference type="CDD" id="cd01127">
    <property type="entry name" value="TrwB_TraG_TraD_VirD4"/>
    <property type="match status" value="1"/>
</dbReference>
<accession>A0A6L6YH32</accession>
<keyword evidence="3" id="KW-0067">ATP-binding</keyword>
<dbReference type="InterPro" id="IPR003593">
    <property type="entry name" value="AAA+_ATPase"/>
</dbReference>
<dbReference type="PANTHER" id="PTHR30121">
    <property type="entry name" value="UNCHARACTERIZED PROTEIN YJGR-RELATED"/>
    <property type="match status" value="1"/>
</dbReference>
<feature type="domain" description="AAA+ ATPase" evidence="4">
    <location>
        <begin position="445"/>
        <end position="723"/>
    </location>
</feature>
<evidence type="ECO:0000259" key="4">
    <source>
        <dbReference type="SMART" id="SM00382"/>
    </source>
</evidence>
<dbReference type="RefSeq" id="WP_160335468.1">
    <property type="nucleotide sequence ID" value="NZ_WSRP01000020.1"/>
</dbReference>
<comment type="similarity">
    <text evidence="1">Belongs to the TrbE/VirB4 family.</text>
</comment>
<reference evidence="5 6" key="1">
    <citation type="submission" date="2019-12" db="EMBL/GenBank/DDBJ databases">
        <title>Microbes associate with the intestines of laboratory mice.</title>
        <authorList>
            <person name="Navarre W."/>
            <person name="Wong E."/>
        </authorList>
    </citation>
    <scope>NUCLEOTIDE SEQUENCE [LARGE SCALE GENOMIC DNA]</scope>
    <source>
        <strain evidence="5 6">NM82_D38</strain>
    </source>
</reference>
<dbReference type="InterPro" id="IPR051162">
    <property type="entry name" value="T4SS_component"/>
</dbReference>
<gene>
    <name evidence="5" type="ORF">E5987_07405</name>
</gene>
<dbReference type="Proteomes" id="UP000472580">
    <property type="component" value="Unassembled WGS sequence"/>
</dbReference>
<name>A0A6L6YH32_9BURK</name>
<organism evidence="5 6">
    <name type="scientific">Parasutterella muris</name>
    <dbReference type="NCBI Taxonomy" id="2565572"/>
    <lineage>
        <taxon>Bacteria</taxon>
        <taxon>Pseudomonadati</taxon>
        <taxon>Pseudomonadota</taxon>
        <taxon>Betaproteobacteria</taxon>
        <taxon>Burkholderiales</taxon>
        <taxon>Sutterellaceae</taxon>
        <taxon>Parasutterella</taxon>
    </lineage>
</organism>
<keyword evidence="6" id="KW-1185">Reference proteome</keyword>
<dbReference type="Pfam" id="PF03135">
    <property type="entry name" value="CagE_TrbE_VirB"/>
    <property type="match status" value="1"/>
</dbReference>
<keyword evidence="2" id="KW-0547">Nucleotide-binding</keyword>
<dbReference type="Gene3D" id="3.40.50.300">
    <property type="entry name" value="P-loop containing nucleotide triphosphate hydrolases"/>
    <property type="match status" value="2"/>
</dbReference>
<dbReference type="InterPro" id="IPR027417">
    <property type="entry name" value="P-loop_NTPase"/>
</dbReference>
<evidence type="ECO:0000256" key="3">
    <source>
        <dbReference type="ARBA" id="ARBA00022840"/>
    </source>
</evidence>
<evidence type="ECO:0000313" key="6">
    <source>
        <dbReference type="Proteomes" id="UP000472580"/>
    </source>
</evidence>
<protein>
    <recommendedName>
        <fullName evidence="4">AAA+ ATPase domain-containing protein</fullName>
    </recommendedName>
</protein>